<proteinExistence type="predicted"/>
<reference evidence="1 2" key="1">
    <citation type="submission" date="2016-01" db="EMBL/GenBank/DDBJ databases">
        <title>The new phylogeny of the genus Mycobacterium.</title>
        <authorList>
            <person name="Tarcisio F."/>
            <person name="Conor M."/>
            <person name="Antonella G."/>
            <person name="Elisabetta G."/>
            <person name="Giulia F.S."/>
            <person name="Sara T."/>
            <person name="Anna F."/>
            <person name="Clotilde B."/>
            <person name="Roberto B."/>
            <person name="Veronica D.S."/>
            <person name="Fabio R."/>
            <person name="Monica P."/>
            <person name="Olivier J."/>
            <person name="Enrico T."/>
            <person name="Nicola S."/>
        </authorList>
    </citation>
    <scope>NUCLEOTIDE SEQUENCE [LARGE SCALE GENOMIC DNA]</scope>
    <source>
        <strain evidence="1 2">ATCC 700010</strain>
    </source>
</reference>
<dbReference type="EMBL" id="LQQA01000015">
    <property type="protein sequence ID" value="ORX14590.1"/>
    <property type="molecule type" value="Genomic_DNA"/>
</dbReference>
<dbReference type="AlphaFoldDB" id="A0A1X2F820"/>
<organism evidence="1 2">
    <name type="scientific">Mycolicibacterium wolinskyi</name>
    <dbReference type="NCBI Taxonomy" id="59750"/>
    <lineage>
        <taxon>Bacteria</taxon>
        <taxon>Bacillati</taxon>
        <taxon>Actinomycetota</taxon>
        <taxon>Actinomycetes</taxon>
        <taxon>Mycobacteriales</taxon>
        <taxon>Mycobacteriaceae</taxon>
        <taxon>Mycolicibacterium</taxon>
    </lineage>
</organism>
<dbReference type="Pfam" id="PF23913">
    <property type="entry name" value="DUF7255"/>
    <property type="match status" value="1"/>
</dbReference>
<evidence type="ECO:0000313" key="2">
    <source>
        <dbReference type="Proteomes" id="UP000193964"/>
    </source>
</evidence>
<protein>
    <submittedName>
        <fullName evidence="1">Uncharacterized protein</fullName>
    </submittedName>
</protein>
<name>A0A1X2F820_9MYCO</name>
<comment type="caution">
    <text evidence="1">The sequence shown here is derived from an EMBL/GenBank/DDBJ whole genome shotgun (WGS) entry which is preliminary data.</text>
</comment>
<dbReference type="InterPro" id="IPR055679">
    <property type="entry name" value="DUF7255"/>
</dbReference>
<sequence length="195" mass="21300">MPVGETQQAIAELARRDGIELVAQSVPWLNRRGHLGLPDGAVDRAVVSALERMYCGLGGDLALLASAPDTPLRGDFQHPDTGTLIEVDESQHFTSFRLQTFALYPAGTPLGFDAGHYLATCGLWRRSADGYFRAKAARGFGAGGRQRQRAYYDALRDLATPAMGLPPLIRIEAADRDPVDAYRRHRDRLRAALGV</sequence>
<evidence type="ECO:0000313" key="1">
    <source>
        <dbReference type="EMBL" id="ORX14590.1"/>
    </source>
</evidence>
<dbReference type="RefSeq" id="WP_085145034.1">
    <property type="nucleotide sequence ID" value="NZ_JACKUA010000026.1"/>
</dbReference>
<accession>A0A1X2F820</accession>
<dbReference type="Proteomes" id="UP000193964">
    <property type="component" value="Unassembled WGS sequence"/>
</dbReference>
<gene>
    <name evidence="1" type="ORF">AWC31_25750</name>
</gene>